<reference evidence="2 3" key="1">
    <citation type="submission" date="2016-06" db="EMBL/GenBank/DDBJ databases">
        <title>Three novel species with peptidoglycan cell walls form the new genus Lacunisphaera gen. nov. in the family Opitutaceae of the verrucomicrobial subdivision 4.</title>
        <authorList>
            <person name="Rast P."/>
            <person name="Gloeckner I."/>
            <person name="Jogler M."/>
            <person name="Boedeker C."/>
            <person name="Jeske O."/>
            <person name="Wiegand S."/>
            <person name="Reinhardt R."/>
            <person name="Schumann P."/>
            <person name="Rohde M."/>
            <person name="Spring S."/>
            <person name="Gloeckner F.O."/>
            <person name="Jogler C."/>
        </authorList>
    </citation>
    <scope>NUCLEOTIDE SEQUENCE [LARGE SCALE GENOMIC DNA]</scope>
    <source>
        <strain evidence="2 3">IG16b</strain>
    </source>
</reference>
<sequence>MFVAWTTTEHRADADRLARGAVEARLAACAQVEGPVTSHYHWEGKMTQTEEFRVCFKYLPGNASSLSAWIHRHHPYAVPEWIEVSAENVGEKYLSWAIANSTSLPFQQTKSP</sequence>
<accession>A0A1D8AX68</accession>
<dbReference type="PANTHER" id="PTHR23419">
    <property type="entry name" value="DIVALENT CATION TOLERANCE CUTA-RELATED"/>
    <property type="match status" value="1"/>
</dbReference>
<dbReference type="STRING" id="1838286.Verru16b_02564"/>
<dbReference type="EMBL" id="CP016094">
    <property type="protein sequence ID" value="AOS45483.1"/>
    <property type="molecule type" value="Genomic_DNA"/>
</dbReference>
<dbReference type="PANTHER" id="PTHR23419:SF8">
    <property type="entry name" value="FI09726P"/>
    <property type="match status" value="1"/>
</dbReference>
<protein>
    <submittedName>
        <fullName evidence="2">Divalent-cation tolerance protein CutA</fullName>
    </submittedName>
</protein>
<dbReference type="OrthoDB" id="37622at2"/>
<dbReference type="RefSeq" id="WP_069962625.1">
    <property type="nucleotide sequence ID" value="NZ_CP016094.1"/>
</dbReference>
<dbReference type="SUPFAM" id="SSF54913">
    <property type="entry name" value="GlnB-like"/>
    <property type="match status" value="1"/>
</dbReference>
<proteinExistence type="inferred from homology"/>
<dbReference type="KEGG" id="obg:Verru16b_02564"/>
<dbReference type="AlphaFoldDB" id="A0A1D8AX68"/>
<comment type="similarity">
    <text evidence="1">Belongs to the CutA family.</text>
</comment>
<dbReference type="InterPro" id="IPR004323">
    <property type="entry name" value="Ion_tolerance_CutA"/>
</dbReference>
<dbReference type="GO" id="GO:0005507">
    <property type="term" value="F:copper ion binding"/>
    <property type="evidence" value="ECO:0007669"/>
    <property type="project" value="TreeGrafter"/>
</dbReference>
<keyword evidence="3" id="KW-1185">Reference proteome</keyword>
<dbReference type="Proteomes" id="UP000095228">
    <property type="component" value="Chromosome"/>
</dbReference>
<gene>
    <name evidence="2" type="primary">cutA</name>
    <name evidence="2" type="ORF">Verru16b_02564</name>
</gene>
<dbReference type="Gene3D" id="3.30.70.120">
    <property type="match status" value="1"/>
</dbReference>
<dbReference type="GO" id="GO:0010038">
    <property type="term" value="P:response to metal ion"/>
    <property type="evidence" value="ECO:0007669"/>
    <property type="project" value="InterPro"/>
</dbReference>
<dbReference type="InterPro" id="IPR011322">
    <property type="entry name" value="N-reg_PII-like_a/b"/>
</dbReference>
<organism evidence="2 3">
    <name type="scientific">Lacunisphaera limnophila</name>
    <dbReference type="NCBI Taxonomy" id="1838286"/>
    <lineage>
        <taxon>Bacteria</taxon>
        <taxon>Pseudomonadati</taxon>
        <taxon>Verrucomicrobiota</taxon>
        <taxon>Opitutia</taxon>
        <taxon>Opitutales</taxon>
        <taxon>Opitutaceae</taxon>
        <taxon>Lacunisphaera</taxon>
    </lineage>
</organism>
<name>A0A1D8AX68_9BACT</name>
<evidence type="ECO:0000313" key="3">
    <source>
        <dbReference type="Proteomes" id="UP000095228"/>
    </source>
</evidence>
<evidence type="ECO:0000256" key="1">
    <source>
        <dbReference type="ARBA" id="ARBA00010169"/>
    </source>
</evidence>
<evidence type="ECO:0000313" key="2">
    <source>
        <dbReference type="EMBL" id="AOS45483.1"/>
    </source>
</evidence>
<dbReference type="PATRIC" id="fig|1838286.3.peg.2579"/>
<dbReference type="Pfam" id="PF03091">
    <property type="entry name" value="CutA1"/>
    <property type="match status" value="1"/>
</dbReference>
<dbReference type="InterPro" id="IPR015867">
    <property type="entry name" value="N-reg_PII/ATP_PRibTrfase_C"/>
</dbReference>